<dbReference type="SUPFAM" id="SSF53850">
    <property type="entry name" value="Periplasmic binding protein-like II"/>
    <property type="match status" value="1"/>
</dbReference>
<dbReference type="Proteomes" id="UP001597120">
    <property type="component" value="Unassembled WGS sequence"/>
</dbReference>
<name>A0ABW3D887_9BACL</name>
<organism evidence="1 2">
    <name type="scientific">Paenibacillus residui</name>
    <dbReference type="NCBI Taxonomy" id="629724"/>
    <lineage>
        <taxon>Bacteria</taxon>
        <taxon>Bacillati</taxon>
        <taxon>Bacillota</taxon>
        <taxon>Bacilli</taxon>
        <taxon>Bacillales</taxon>
        <taxon>Paenibacillaceae</taxon>
        <taxon>Paenibacillus</taxon>
    </lineage>
</organism>
<keyword evidence="2" id="KW-1185">Reference proteome</keyword>
<sequence length="992" mass="112744">MKNNRMPPGGNRTSVLRRRSSWVVTVSLALLLSAMPSQDLGASQKLADKYKDALQLKPIEFTSYSEDQLPVYAHAVRKQQEEGKTDAAGERIDIPASQYSGFGDDPQAAPLIQTGIGGRTEPILIWNEGTEWIEWTAEIKESGFYQIEVDYFPIEGKRSSIDRALKIDGQFPFNEAQRLSFYRFWKDAAEPVRNRKGDDVRPRQVEAPHWETVRLTDNEGKHAEPFRFYLEKGTHTLRMEMIREPVALSRISLVPPEIVPTYAEVKQQYSQKGYKEAEDMAVKIQAEQADYKTDPTIRRETNSDPITEPAAEGNIRLNVIGDYRWRKGGQSIAWTFAVPQSGLYKVGIKAGQWWGDGLPGYRKIEVDGRVPFRELEEFAFPYDKHWRIDTLGDGEEDYLFYLEEGEHTIRMTVQLGPYREVLQSLMETIRQISDLNRKIIMVTGTKPDLNYRYDLDRRIPNLLDDLSAITEQLRFQIGEIQRLSGKNPAVVQSLKMIEDQFTRMIRNPDSIPAQLEDMTNSQAQLGNWLLSLKEAPLVLDYLIVASPDTTWPKAMSNIFQRSYATFQNFLNSFSKDYNSVGDTPALGEDGKDAVVIDVWVGNGREWAELLKDLADETFTPETGIAVNMNTIPAGQLAVGGVNTLLLAASSGKAPDVAVSVDGLLPVEFAIRDAVVNLNQFADYEEVSQWFLPGALVPFRYNGGDYALPETQDFNILVYRKDILAELHLGIPDTWDDLYQILPVLQRNGMNAFVPPVIDPFLYQHGGQFYNEEGTESGLASPEAYRAFKEWTDLYTNYRIPIQADFFNRMRSGEMPIGLAGYQHYVLLSTAAPELAGRWGIAPAPGKKQLDGTVDRSAGGALKATVIFRQSEHPNEAWQFLKWWMSKETQQRFGLELESLLGVEARWNSANVEAFQELPWPKEDLMTFQEQWKWFKEPPVVLGGYFTNRHLTNAWNRVVMSGMNPRESLEQAVKDINRELEAKQEEYGFGKPR</sequence>
<evidence type="ECO:0000313" key="1">
    <source>
        <dbReference type="EMBL" id="MFD0869350.1"/>
    </source>
</evidence>
<dbReference type="EMBL" id="JBHTIU010000028">
    <property type="protein sequence ID" value="MFD0869350.1"/>
    <property type="molecule type" value="Genomic_DNA"/>
</dbReference>
<dbReference type="Pfam" id="PF01547">
    <property type="entry name" value="SBP_bac_1"/>
    <property type="match status" value="1"/>
</dbReference>
<accession>A0ABW3D887</accession>
<proteinExistence type="predicted"/>
<reference evidence="2" key="1">
    <citation type="journal article" date="2019" name="Int. J. Syst. Evol. Microbiol.">
        <title>The Global Catalogue of Microorganisms (GCM) 10K type strain sequencing project: providing services to taxonomists for standard genome sequencing and annotation.</title>
        <authorList>
            <consortium name="The Broad Institute Genomics Platform"/>
            <consortium name="The Broad Institute Genome Sequencing Center for Infectious Disease"/>
            <person name="Wu L."/>
            <person name="Ma J."/>
        </authorList>
    </citation>
    <scope>NUCLEOTIDE SEQUENCE [LARGE SCALE GENOMIC DNA]</scope>
    <source>
        <strain evidence="2">CCUG 57263</strain>
    </source>
</reference>
<protein>
    <submittedName>
        <fullName evidence="1">Extracellular solute-binding protein</fullName>
    </submittedName>
</protein>
<dbReference type="PANTHER" id="PTHR43649">
    <property type="entry name" value="ARABINOSE-BINDING PROTEIN-RELATED"/>
    <property type="match status" value="1"/>
</dbReference>
<dbReference type="RefSeq" id="WP_379287676.1">
    <property type="nucleotide sequence ID" value="NZ_JBHTIU010000028.1"/>
</dbReference>
<comment type="caution">
    <text evidence="1">The sequence shown here is derived from an EMBL/GenBank/DDBJ whole genome shotgun (WGS) entry which is preliminary data.</text>
</comment>
<dbReference type="PANTHER" id="PTHR43649:SF27">
    <property type="entry name" value="EXTRACELLULAR SOLUTE-BINDING PROTEIN FAMILY 1"/>
    <property type="match status" value="1"/>
</dbReference>
<evidence type="ECO:0000313" key="2">
    <source>
        <dbReference type="Proteomes" id="UP001597120"/>
    </source>
</evidence>
<gene>
    <name evidence="1" type="ORF">ACFQ03_09315</name>
</gene>
<dbReference type="InterPro" id="IPR050490">
    <property type="entry name" value="Bact_solute-bd_prot1"/>
</dbReference>
<dbReference type="InterPro" id="IPR006059">
    <property type="entry name" value="SBP"/>
</dbReference>
<dbReference type="Gene3D" id="3.40.190.10">
    <property type="entry name" value="Periplasmic binding protein-like II"/>
    <property type="match status" value="1"/>
</dbReference>
<dbReference type="Gene3D" id="2.60.120.260">
    <property type="entry name" value="Galactose-binding domain-like"/>
    <property type="match status" value="2"/>
</dbReference>